<proteinExistence type="predicted"/>
<dbReference type="Proteomes" id="UP001054945">
    <property type="component" value="Unassembled WGS sequence"/>
</dbReference>
<dbReference type="AlphaFoldDB" id="A0AAV4XCQ1"/>
<name>A0AAV4XCQ1_CAEEX</name>
<gene>
    <name evidence="1" type="ORF">CEXT_648321</name>
</gene>
<keyword evidence="2" id="KW-1185">Reference proteome</keyword>
<dbReference type="EMBL" id="BPLR01000144">
    <property type="protein sequence ID" value="GIY92473.1"/>
    <property type="molecule type" value="Genomic_DNA"/>
</dbReference>
<accession>A0AAV4XCQ1</accession>
<sequence>MSDIRTIFYVKHVELSSRFLTSSKATDLSALNKLVDLPEVPSNVLTSERHLTLGISHRYLGDDTIHSGFYPSQ</sequence>
<comment type="caution">
    <text evidence="1">The sequence shown here is derived from an EMBL/GenBank/DDBJ whole genome shotgun (WGS) entry which is preliminary data.</text>
</comment>
<evidence type="ECO:0000313" key="1">
    <source>
        <dbReference type="EMBL" id="GIY92473.1"/>
    </source>
</evidence>
<organism evidence="1 2">
    <name type="scientific">Caerostris extrusa</name>
    <name type="common">Bark spider</name>
    <name type="synonym">Caerostris bankana</name>
    <dbReference type="NCBI Taxonomy" id="172846"/>
    <lineage>
        <taxon>Eukaryota</taxon>
        <taxon>Metazoa</taxon>
        <taxon>Ecdysozoa</taxon>
        <taxon>Arthropoda</taxon>
        <taxon>Chelicerata</taxon>
        <taxon>Arachnida</taxon>
        <taxon>Araneae</taxon>
        <taxon>Araneomorphae</taxon>
        <taxon>Entelegynae</taxon>
        <taxon>Araneoidea</taxon>
        <taxon>Araneidae</taxon>
        <taxon>Caerostris</taxon>
    </lineage>
</organism>
<reference evidence="1 2" key="1">
    <citation type="submission" date="2021-06" db="EMBL/GenBank/DDBJ databases">
        <title>Caerostris extrusa draft genome.</title>
        <authorList>
            <person name="Kono N."/>
            <person name="Arakawa K."/>
        </authorList>
    </citation>
    <scope>NUCLEOTIDE SEQUENCE [LARGE SCALE GENOMIC DNA]</scope>
</reference>
<evidence type="ECO:0000313" key="2">
    <source>
        <dbReference type="Proteomes" id="UP001054945"/>
    </source>
</evidence>
<protein>
    <submittedName>
        <fullName evidence="1">Uncharacterized protein</fullName>
    </submittedName>
</protein>